<dbReference type="InterPro" id="IPR035896">
    <property type="entry name" value="AN1-like_Znf"/>
</dbReference>
<organism evidence="8 9">
    <name type="scientific">Lottia gigantea</name>
    <name type="common">Giant owl limpet</name>
    <dbReference type="NCBI Taxonomy" id="225164"/>
    <lineage>
        <taxon>Eukaryota</taxon>
        <taxon>Metazoa</taxon>
        <taxon>Spiralia</taxon>
        <taxon>Lophotrochozoa</taxon>
        <taxon>Mollusca</taxon>
        <taxon>Gastropoda</taxon>
        <taxon>Patellogastropoda</taxon>
        <taxon>Lottioidea</taxon>
        <taxon>Lottiidae</taxon>
        <taxon>Lottia</taxon>
    </lineage>
</organism>
<keyword evidence="1" id="KW-0479">Metal-binding</keyword>
<gene>
    <name evidence="8" type="ORF">LOTGIDRAFT_113088</name>
</gene>
<dbReference type="Gene3D" id="4.10.1110.10">
    <property type="entry name" value="AN1-like Zinc finger"/>
    <property type="match status" value="2"/>
</dbReference>
<proteinExistence type="predicted"/>
<evidence type="ECO:0000259" key="7">
    <source>
        <dbReference type="PROSITE" id="PS51039"/>
    </source>
</evidence>
<dbReference type="GO" id="GO:0005783">
    <property type="term" value="C:endoplasmic reticulum"/>
    <property type="evidence" value="ECO:0007669"/>
    <property type="project" value="TreeGrafter"/>
</dbReference>
<dbReference type="PROSITE" id="PS51039">
    <property type="entry name" value="ZF_AN1"/>
    <property type="match status" value="2"/>
</dbReference>
<dbReference type="SUPFAM" id="SSF118310">
    <property type="entry name" value="AN1-like Zinc finger"/>
    <property type="match status" value="2"/>
</dbReference>
<dbReference type="GO" id="GO:0043161">
    <property type="term" value="P:proteasome-mediated ubiquitin-dependent protein catabolic process"/>
    <property type="evidence" value="ECO:0007669"/>
    <property type="project" value="TreeGrafter"/>
</dbReference>
<dbReference type="Pfam" id="PF25403">
    <property type="entry name" value="zf-C2H2_ZFAND2"/>
    <property type="match status" value="1"/>
</dbReference>
<dbReference type="InterPro" id="IPR057357">
    <property type="entry name" value="Znf-C2H2_ZFAND2A/B"/>
</dbReference>
<dbReference type="PANTHER" id="PTHR14677">
    <property type="entry name" value="ARSENITE INDUCUBLE RNA ASSOCIATED PROTEIN AIP-1-RELATED"/>
    <property type="match status" value="1"/>
</dbReference>
<dbReference type="RefSeq" id="XP_009049211.1">
    <property type="nucleotide sequence ID" value="XM_009050963.1"/>
</dbReference>
<dbReference type="HOGENOM" id="CLU_061621_2_0_1"/>
<dbReference type="GO" id="GO:0045047">
    <property type="term" value="P:protein targeting to ER"/>
    <property type="evidence" value="ECO:0007669"/>
    <property type="project" value="TreeGrafter"/>
</dbReference>
<feature type="compositionally biased region" description="Low complexity" evidence="6">
    <location>
        <begin position="155"/>
        <end position="172"/>
    </location>
</feature>
<dbReference type="SMART" id="SM00154">
    <property type="entry name" value="ZnF_AN1"/>
    <property type="match status" value="2"/>
</dbReference>
<dbReference type="InterPro" id="IPR003903">
    <property type="entry name" value="UIM_dom"/>
</dbReference>
<keyword evidence="3 5" id="KW-0863">Zinc-finger</keyword>
<evidence type="ECO:0000256" key="3">
    <source>
        <dbReference type="ARBA" id="ARBA00022771"/>
    </source>
</evidence>
<dbReference type="FunFam" id="4.10.1110.10:FF:000003">
    <property type="entry name" value="AN1-type zinc finger protein 2B isoform X1"/>
    <property type="match status" value="1"/>
</dbReference>
<dbReference type="InterPro" id="IPR000058">
    <property type="entry name" value="Znf_AN1"/>
</dbReference>
<feature type="compositionally biased region" description="Low complexity" evidence="6">
    <location>
        <begin position="182"/>
        <end position="195"/>
    </location>
</feature>
<protein>
    <recommendedName>
        <fullName evidence="7">AN1-type domain-containing protein</fullName>
    </recommendedName>
</protein>
<dbReference type="OMA" id="DESKHNR"/>
<dbReference type="FunFam" id="4.10.1110.10:FF:000004">
    <property type="entry name" value="AN1-type zinc finger protein 2B isoform X1"/>
    <property type="match status" value="1"/>
</dbReference>
<name>V4CDL8_LOTGI</name>
<dbReference type="AlphaFoldDB" id="V4CDL8"/>
<dbReference type="GO" id="GO:0008270">
    <property type="term" value="F:zinc ion binding"/>
    <property type="evidence" value="ECO:0007669"/>
    <property type="project" value="UniProtKB-KW"/>
</dbReference>
<keyword evidence="2" id="KW-0677">Repeat</keyword>
<keyword evidence="9" id="KW-1185">Reference proteome</keyword>
<dbReference type="EMBL" id="KB200869">
    <property type="protein sequence ID" value="ESP00020.1"/>
    <property type="molecule type" value="Genomic_DNA"/>
</dbReference>
<dbReference type="STRING" id="225164.V4CDL8"/>
<evidence type="ECO:0000256" key="2">
    <source>
        <dbReference type="ARBA" id="ARBA00022737"/>
    </source>
</evidence>
<feature type="domain" description="AN1-type" evidence="7">
    <location>
        <begin position="4"/>
        <end position="52"/>
    </location>
</feature>
<evidence type="ECO:0000313" key="8">
    <source>
        <dbReference type="EMBL" id="ESP00020.1"/>
    </source>
</evidence>
<sequence>MELPDLGKHCSQASCKQLDFLPMKCDCCFKIYCGDHVMYNSHSCSESYKKDNQVPVCPLCNSPIPVKQGESADVVVGRHIDTDCQSDPAKERRKVYTNKCSAKGCKHKELVPVICEKCRKNFCLKHRHELDHNCQVNLHLTYYFSAAAFSRFTQSSSNTKKSSSQNKPQQSSLTSIGSQLNRSVSRQQPSVQSVQAGLSEDEALARAIQMSMSETRQQKPTTSKDEDLMLAQALYESEQEAARNQRQVGTDLEFD</sequence>
<evidence type="ECO:0000256" key="4">
    <source>
        <dbReference type="ARBA" id="ARBA00022833"/>
    </source>
</evidence>
<evidence type="ECO:0000313" key="9">
    <source>
        <dbReference type="Proteomes" id="UP000030746"/>
    </source>
</evidence>
<dbReference type="GeneID" id="20230915"/>
<accession>V4CDL8</accession>
<reference evidence="8 9" key="1">
    <citation type="journal article" date="2013" name="Nature">
        <title>Insights into bilaterian evolution from three spiralian genomes.</title>
        <authorList>
            <person name="Simakov O."/>
            <person name="Marletaz F."/>
            <person name="Cho S.J."/>
            <person name="Edsinger-Gonzales E."/>
            <person name="Havlak P."/>
            <person name="Hellsten U."/>
            <person name="Kuo D.H."/>
            <person name="Larsson T."/>
            <person name="Lv J."/>
            <person name="Arendt D."/>
            <person name="Savage R."/>
            <person name="Osoegawa K."/>
            <person name="de Jong P."/>
            <person name="Grimwood J."/>
            <person name="Chapman J.A."/>
            <person name="Shapiro H."/>
            <person name="Aerts A."/>
            <person name="Otillar R.P."/>
            <person name="Terry A.Y."/>
            <person name="Boore J.L."/>
            <person name="Grigoriev I.V."/>
            <person name="Lindberg D.R."/>
            <person name="Seaver E.C."/>
            <person name="Weisblat D.A."/>
            <person name="Putnam N.H."/>
            <person name="Rokhsar D.S."/>
        </authorList>
    </citation>
    <scope>NUCLEOTIDE SEQUENCE [LARGE SCALE GENOMIC DNA]</scope>
</reference>
<dbReference type="Pfam" id="PF01428">
    <property type="entry name" value="zf-AN1"/>
    <property type="match status" value="2"/>
</dbReference>
<dbReference type="PANTHER" id="PTHR14677:SF20">
    <property type="entry name" value="ZINC FINGER AN1-TYPE CONTAINING 2A-RELATED"/>
    <property type="match status" value="1"/>
</dbReference>
<dbReference type="CTD" id="20230915"/>
<feature type="region of interest" description="Disordered" evidence="6">
    <location>
        <begin position="155"/>
        <end position="255"/>
    </location>
</feature>
<dbReference type="KEGG" id="lgi:LOTGIDRAFT_113088"/>
<evidence type="ECO:0000256" key="5">
    <source>
        <dbReference type="PROSITE-ProRule" id="PRU00449"/>
    </source>
</evidence>
<feature type="domain" description="AN1-type" evidence="7">
    <location>
        <begin position="94"/>
        <end position="142"/>
    </location>
</feature>
<feature type="compositionally biased region" description="Polar residues" evidence="6">
    <location>
        <begin position="210"/>
        <end position="221"/>
    </location>
</feature>
<evidence type="ECO:0000256" key="6">
    <source>
        <dbReference type="SAM" id="MobiDB-lite"/>
    </source>
</evidence>
<dbReference type="SMART" id="SM00726">
    <property type="entry name" value="UIM"/>
    <property type="match status" value="2"/>
</dbReference>
<dbReference type="PROSITE" id="PS50330">
    <property type="entry name" value="UIM"/>
    <property type="match status" value="1"/>
</dbReference>
<keyword evidence="4" id="KW-0862">Zinc</keyword>
<dbReference type="OrthoDB" id="431929at2759"/>
<dbReference type="Pfam" id="PF02809">
    <property type="entry name" value="UIM"/>
    <property type="match status" value="1"/>
</dbReference>
<dbReference type="Proteomes" id="UP000030746">
    <property type="component" value="Unassembled WGS sequence"/>
</dbReference>
<evidence type="ECO:0000256" key="1">
    <source>
        <dbReference type="ARBA" id="ARBA00022723"/>
    </source>
</evidence>